<organism evidence="2 3">
    <name type="scientific">Paenarthrobacter aromaticivorans</name>
    <dbReference type="NCBI Taxonomy" id="2849150"/>
    <lineage>
        <taxon>Bacteria</taxon>
        <taxon>Bacillati</taxon>
        <taxon>Actinomycetota</taxon>
        <taxon>Actinomycetes</taxon>
        <taxon>Micrococcales</taxon>
        <taxon>Micrococcaceae</taxon>
        <taxon>Paenarthrobacter</taxon>
    </lineage>
</organism>
<protein>
    <submittedName>
        <fullName evidence="2">L-rhamnose mutarotase</fullName>
    </submittedName>
</protein>
<feature type="compositionally biased region" description="Polar residues" evidence="1">
    <location>
        <begin position="114"/>
        <end position="127"/>
    </location>
</feature>
<dbReference type="InterPro" id="IPR008000">
    <property type="entry name" value="Rham/fucose_mutarotase"/>
</dbReference>
<comment type="caution">
    <text evidence="2">The sequence shown here is derived from an EMBL/GenBank/DDBJ whole genome shotgun (WGS) entry which is preliminary data.</text>
</comment>
<dbReference type="Proteomes" id="UP000824166">
    <property type="component" value="Unassembled WGS sequence"/>
</dbReference>
<dbReference type="EMBL" id="JAHOPC010000021">
    <property type="protein sequence ID" value="MBU8868961.1"/>
    <property type="molecule type" value="Genomic_DNA"/>
</dbReference>
<accession>A0ABS6IB67</accession>
<evidence type="ECO:0000256" key="1">
    <source>
        <dbReference type="SAM" id="MobiDB-lite"/>
    </source>
</evidence>
<keyword evidence="3" id="KW-1185">Reference proteome</keyword>
<name>A0ABS6IB67_9MICC</name>
<reference evidence="2 3" key="1">
    <citation type="submission" date="2021-06" db="EMBL/GenBank/DDBJ databases">
        <authorList>
            <person name="Jeong J.W."/>
        </authorList>
    </citation>
    <scope>NUCLEOTIDE SEQUENCE [LARGE SCALE GENOMIC DNA]</scope>
    <source>
        <strain evidence="2 3">MMS21-TAE1-1</strain>
    </source>
</reference>
<sequence>MRVCFRSSVQPELMDEYKRRHAAVWPEMLHALKDAGWNNYSLFLASDGQLIGYLECDDYQAVQARMALTDVNARWQAEMATLFSNGDLPPDQGFEIVEEVFNLEDQLAAANGVTNSAAPVHTNATTGHQKEQA</sequence>
<evidence type="ECO:0000313" key="2">
    <source>
        <dbReference type="EMBL" id="MBU8868961.1"/>
    </source>
</evidence>
<dbReference type="PANTHER" id="PTHR34389:SF2">
    <property type="entry name" value="L-RHAMNOSE MUTAROTASE"/>
    <property type="match status" value="1"/>
</dbReference>
<gene>
    <name evidence="2" type="ORF">KSW38_21945</name>
</gene>
<dbReference type="PANTHER" id="PTHR34389">
    <property type="entry name" value="L-RHAMNOSE MUTAROTASE"/>
    <property type="match status" value="1"/>
</dbReference>
<feature type="region of interest" description="Disordered" evidence="1">
    <location>
        <begin position="114"/>
        <end position="133"/>
    </location>
</feature>
<proteinExistence type="predicted"/>
<dbReference type="Pfam" id="PF05336">
    <property type="entry name" value="rhaM"/>
    <property type="match status" value="1"/>
</dbReference>
<dbReference type="RefSeq" id="WP_216927084.1">
    <property type="nucleotide sequence ID" value="NZ_JAHOPC010000021.1"/>
</dbReference>
<evidence type="ECO:0000313" key="3">
    <source>
        <dbReference type="Proteomes" id="UP000824166"/>
    </source>
</evidence>